<sequence>MKIKVIWGFRGDTAKLGGGTGRVRAGDTFANVATEYGHSLIGKGLVEEVEGGAEIAADKRPSEGLSVPQLKKALIEKGISIPEGADKAALAALLDQAGAQ</sequence>
<dbReference type="InterPro" id="IPR036361">
    <property type="entry name" value="SAP_dom_sf"/>
</dbReference>
<dbReference type="RefSeq" id="WP_279997617.1">
    <property type="nucleotide sequence ID" value="NZ_JAOCDZ010000038.1"/>
</dbReference>
<gene>
    <name evidence="1" type="ORF">N5D93_30775</name>
</gene>
<dbReference type="Gene3D" id="1.10.720.30">
    <property type="entry name" value="SAP domain"/>
    <property type="match status" value="1"/>
</dbReference>
<dbReference type="AlphaFoldDB" id="A0AA42S813"/>
<protein>
    <recommendedName>
        <fullName evidence="3">HeH/LEM domain-containing protein</fullName>
    </recommendedName>
</protein>
<accession>A0AA42S813</accession>
<evidence type="ECO:0000313" key="2">
    <source>
        <dbReference type="Proteomes" id="UP001161094"/>
    </source>
</evidence>
<evidence type="ECO:0000313" key="1">
    <source>
        <dbReference type="EMBL" id="MDH0740216.1"/>
    </source>
</evidence>
<proteinExistence type="predicted"/>
<evidence type="ECO:0008006" key="3">
    <source>
        <dbReference type="Google" id="ProtNLM"/>
    </source>
</evidence>
<comment type="caution">
    <text evidence="1">The sequence shown here is derived from an EMBL/GenBank/DDBJ whole genome shotgun (WGS) entry which is preliminary data.</text>
</comment>
<organism evidence="1 2">
    <name type="scientific">Achromobacter spanius</name>
    <dbReference type="NCBI Taxonomy" id="217203"/>
    <lineage>
        <taxon>Bacteria</taxon>
        <taxon>Pseudomonadati</taxon>
        <taxon>Pseudomonadota</taxon>
        <taxon>Betaproteobacteria</taxon>
        <taxon>Burkholderiales</taxon>
        <taxon>Alcaligenaceae</taxon>
        <taxon>Achromobacter</taxon>
    </lineage>
</organism>
<reference evidence="1" key="1">
    <citation type="submission" date="2022-09" db="EMBL/GenBank/DDBJ databases">
        <title>Intensive care unit water sources are persistently colonized with multi-drug resistant bacteria and are the site of extensive horizontal gene transfer of antibiotic resistance genes.</title>
        <authorList>
            <person name="Diorio-Toth L."/>
        </authorList>
    </citation>
    <scope>NUCLEOTIDE SEQUENCE</scope>
    <source>
        <strain evidence="1">GD03843</strain>
    </source>
</reference>
<name>A0AA42S813_9BURK</name>
<dbReference type="EMBL" id="JAOCDZ010000038">
    <property type="protein sequence ID" value="MDH0740216.1"/>
    <property type="molecule type" value="Genomic_DNA"/>
</dbReference>
<dbReference type="Proteomes" id="UP001161094">
    <property type="component" value="Unassembled WGS sequence"/>
</dbReference>